<name>E0XX91_9PROT</name>
<dbReference type="AlphaFoldDB" id="E0XX91"/>
<sequence>MSGVYKNKSNKAHDFSMDKIIGTKNSVTTLIVHHEKDLCKVTKFTEAKKFFANLNSPKKMMLTFSGGEGSGKACGPKDFHGYDEVEVVVLARSVARWIIEDLPQK</sequence>
<proteinExistence type="predicted"/>
<organism evidence="1">
    <name type="scientific">uncultured alpha proteobacterium HF0070_05I22</name>
    <dbReference type="NCBI Taxonomy" id="710803"/>
    <lineage>
        <taxon>Bacteria</taxon>
        <taxon>Pseudomonadati</taxon>
        <taxon>Pseudomonadota</taxon>
        <taxon>Alphaproteobacteria</taxon>
        <taxon>environmental samples</taxon>
    </lineage>
</organism>
<evidence type="ECO:0000313" key="1">
    <source>
        <dbReference type="EMBL" id="ADI19032.1"/>
    </source>
</evidence>
<protein>
    <submittedName>
        <fullName evidence="1">Uncharacterized protein</fullName>
    </submittedName>
</protein>
<dbReference type="EMBL" id="GU474907">
    <property type="protein sequence ID" value="ADI19032.1"/>
    <property type="molecule type" value="Genomic_DNA"/>
</dbReference>
<reference evidence="1" key="1">
    <citation type="journal article" date="2011" name="Environ. Microbiol.">
        <title>Time-series analyses of Monterey Bay coastal microbial picoplankton using a 'genome proxy' microarray.</title>
        <authorList>
            <person name="Rich V.I."/>
            <person name="Pham V.D."/>
            <person name="Eppley J."/>
            <person name="Shi Y."/>
            <person name="DeLong E.F."/>
        </authorList>
    </citation>
    <scope>NUCLEOTIDE SEQUENCE</scope>
</reference>
<accession>E0XX91</accession>